<dbReference type="CDD" id="cd04301">
    <property type="entry name" value="NAT_SF"/>
    <property type="match status" value="1"/>
</dbReference>
<evidence type="ECO:0000313" key="2">
    <source>
        <dbReference type="EMBL" id="MBC9798119.1"/>
    </source>
</evidence>
<dbReference type="RefSeq" id="WP_187967246.1">
    <property type="nucleotide sequence ID" value="NZ_JACVDC010000090.1"/>
</dbReference>
<dbReference type="PROSITE" id="PS51186">
    <property type="entry name" value="GNAT"/>
    <property type="match status" value="1"/>
</dbReference>
<comment type="caution">
    <text evidence="2">The sequence shown here is derived from an EMBL/GenBank/DDBJ whole genome shotgun (WGS) entry which is preliminary data.</text>
</comment>
<dbReference type="InterPro" id="IPR053144">
    <property type="entry name" value="Acetyltransferase_Butenolide"/>
</dbReference>
<protein>
    <submittedName>
        <fullName evidence="2">GNAT family N-acetyltransferase</fullName>
    </submittedName>
</protein>
<evidence type="ECO:0000313" key="3">
    <source>
        <dbReference type="Proteomes" id="UP000653730"/>
    </source>
</evidence>
<evidence type="ECO:0000259" key="1">
    <source>
        <dbReference type="PROSITE" id="PS51186"/>
    </source>
</evidence>
<dbReference type="Gene3D" id="3.40.630.30">
    <property type="match status" value="1"/>
</dbReference>
<proteinExistence type="predicted"/>
<name>A0A926JVK5_9FLAO</name>
<gene>
    <name evidence="2" type="ORF">IBL28_19265</name>
</gene>
<accession>A0A926JVK5</accession>
<dbReference type="SUPFAM" id="SSF55729">
    <property type="entry name" value="Acyl-CoA N-acyltransferases (Nat)"/>
    <property type="match status" value="1"/>
</dbReference>
<keyword evidence="3" id="KW-1185">Reference proteome</keyword>
<feature type="domain" description="N-acetyltransferase" evidence="1">
    <location>
        <begin position="12"/>
        <end position="148"/>
    </location>
</feature>
<reference evidence="2 3" key="1">
    <citation type="submission" date="2020-09" db="EMBL/GenBank/DDBJ databases">
        <title>Sinomicrobium weinanense sp. nov., a halophilic bacteria isolated from saline-alkali soil.</title>
        <authorList>
            <person name="Wu P."/>
            <person name="Ren H."/>
            <person name="Mei Y."/>
            <person name="Liang Y."/>
            <person name="Chen Z."/>
        </authorList>
    </citation>
    <scope>NUCLEOTIDE SEQUENCE [LARGE SCALE GENOMIC DNA]</scope>
    <source>
        <strain evidence="2 3">FJxs</strain>
    </source>
</reference>
<dbReference type="InterPro" id="IPR000182">
    <property type="entry name" value="GNAT_dom"/>
</dbReference>
<dbReference type="Pfam" id="PF00583">
    <property type="entry name" value="Acetyltransf_1"/>
    <property type="match status" value="1"/>
</dbReference>
<dbReference type="InterPro" id="IPR016181">
    <property type="entry name" value="Acyl_CoA_acyltransferase"/>
</dbReference>
<sequence>MEKLIVHKDGFCISTDKTKLNIGIIYKFLSTEAYWCLNIPKDKVLNSIQNSLCFGIYKDDEQVGFARVISDFSTIAYLGDVFILNNYRGIGLSKWLVKTIMDHPDLQGLRRWILLTGDAHGLYRQFGWTDIADPTKWMELYNKKIYSK</sequence>
<dbReference type="EMBL" id="JACVDC010000090">
    <property type="protein sequence ID" value="MBC9798119.1"/>
    <property type="molecule type" value="Genomic_DNA"/>
</dbReference>
<dbReference type="PANTHER" id="PTHR43233:SF1">
    <property type="entry name" value="FAMILY N-ACETYLTRANSFERASE, PUTATIVE (AFU_ORTHOLOGUE AFUA_6G03350)-RELATED"/>
    <property type="match status" value="1"/>
</dbReference>
<dbReference type="AlphaFoldDB" id="A0A926JVK5"/>
<dbReference type="GO" id="GO:0016747">
    <property type="term" value="F:acyltransferase activity, transferring groups other than amino-acyl groups"/>
    <property type="evidence" value="ECO:0007669"/>
    <property type="project" value="InterPro"/>
</dbReference>
<dbReference type="PANTHER" id="PTHR43233">
    <property type="entry name" value="FAMILY N-ACETYLTRANSFERASE, PUTATIVE (AFU_ORTHOLOGUE AFUA_6G03350)-RELATED"/>
    <property type="match status" value="1"/>
</dbReference>
<organism evidence="2 3">
    <name type="scientific">Sinomicrobium weinanense</name>
    <dbReference type="NCBI Taxonomy" id="2842200"/>
    <lineage>
        <taxon>Bacteria</taxon>
        <taxon>Pseudomonadati</taxon>
        <taxon>Bacteroidota</taxon>
        <taxon>Flavobacteriia</taxon>
        <taxon>Flavobacteriales</taxon>
        <taxon>Flavobacteriaceae</taxon>
        <taxon>Sinomicrobium</taxon>
    </lineage>
</organism>
<dbReference type="Proteomes" id="UP000653730">
    <property type="component" value="Unassembled WGS sequence"/>
</dbReference>